<reference evidence="1" key="1">
    <citation type="submission" date="2020-11" db="EMBL/GenBank/DDBJ databases">
        <authorList>
            <person name="Tran Van P."/>
        </authorList>
    </citation>
    <scope>NUCLEOTIDE SEQUENCE</scope>
</reference>
<sequence length="269" mass="29840">MGLGRVIRICTDYANVLGIKKVEFRVSVPTFAWKKSGTVFRKKYLNTTNRDSNPDLPVFGCLVYCKSDALNHAAIETDTKLALYADDTALVAESWRGQLVERRIQTHLTQLEGWLTTRRKSINVERSTAVLFTWKRKNFAKRDDPSVRFRNHTEQYCFNPLSPHHHHTSHRDSHVAETSSCSTATHVAGTITLPTTSTHTAGTSTIPPHLGTSSCSTTTSVAGTFFCSTTTNVAGTLSQTFCYPYPHVSEHNVAVVATSNSYPRSRSEG</sequence>
<gene>
    <name evidence="1" type="ORF">TGEB3V08_LOCUS2339</name>
</gene>
<proteinExistence type="predicted"/>
<protein>
    <recommendedName>
        <fullName evidence="2">Reverse transcriptase domain-containing protein</fullName>
    </recommendedName>
</protein>
<accession>A0A7R9PIH2</accession>
<name>A0A7R9PIH2_TIMGE</name>
<organism evidence="1">
    <name type="scientific">Timema genevievae</name>
    <name type="common">Walking stick</name>
    <dbReference type="NCBI Taxonomy" id="629358"/>
    <lineage>
        <taxon>Eukaryota</taxon>
        <taxon>Metazoa</taxon>
        <taxon>Ecdysozoa</taxon>
        <taxon>Arthropoda</taxon>
        <taxon>Hexapoda</taxon>
        <taxon>Insecta</taxon>
        <taxon>Pterygota</taxon>
        <taxon>Neoptera</taxon>
        <taxon>Polyneoptera</taxon>
        <taxon>Phasmatodea</taxon>
        <taxon>Timematodea</taxon>
        <taxon>Timematoidea</taxon>
        <taxon>Timematidae</taxon>
        <taxon>Timema</taxon>
    </lineage>
</organism>
<evidence type="ECO:0008006" key="2">
    <source>
        <dbReference type="Google" id="ProtNLM"/>
    </source>
</evidence>
<dbReference type="AlphaFoldDB" id="A0A7R9PIH2"/>
<evidence type="ECO:0000313" key="1">
    <source>
        <dbReference type="EMBL" id="CAD7588249.1"/>
    </source>
</evidence>
<dbReference type="EMBL" id="OE839693">
    <property type="protein sequence ID" value="CAD7588249.1"/>
    <property type="molecule type" value="Genomic_DNA"/>
</dbReference>